<dbReference type="PANTHER" id="PTHR35400">
    <property type="entry name" value="SLR1083 PROTEIN"/>
    <property type="match status" value="1"/>
</dbReference>
<proteinExistence type="predicted"/>
<dbReference type="AlphaFoldDB" id="A0A839E4L7"/>
<dbReference type="PANTHER" id="PTHR35400:SF3">
    <property type="entry name" value="SLL1072 PROTEIN"/>
    <property type="match status" value="1"/>
</dbReference>
<evidence type="ECO:0000259" key="1">
    <source>
        <dbReference type="Pfam" id="PF05685"/>
    </source>
</evidence>
<evidence type="ECO:0000313" key="2">
    <source>
        <dbReference type="EMBL" id="MBA8826677.1"/>
    </source>
</evidence>
<sequence length="137" mass="15351">MFTGPPDDWEIFQTAGVSVPTRSGLFIPDLVVIPRERIDRLPPEDEPAPIPMEYALLAVEITSKGNPGTDRKTKLRGYAHAEVPLYLLIDRFAEGEPTVMLYSEPAEGRYRHLLSVPFGEKIALPEPFDLILDTAEF</sequence>
<feature type="domain" description="Putative restriction endonuclease" evidence="1">
    <location>
        <begin position="13"/>
        <end position="132"/>
    </location>
</feature>
<gene>
    <name evidence="2" type="ORF">FHX42_004056</name>
</gene>
<dbReference type="InterPro" id="IPR012296">
    <property type="entry name" value="Nuclease_put_TT1808"/>
</dbReference>
<dbReference type="Pfam" id="PF05685">
    <property type="entry name" value="Uma2"/>
    <property type="match status" value="1"/>
</dbReference>
<keyword evidence="2" id="KW-0540">Nuclease</keyword>
<dbReference type="EMBL" id="JACGWZ010000006">
    <property type="protein sequence ID" value="MBA8826677.1"/>
    <property type="molecule type" value="Genomic_DNA"/>
</dbReference>
<protein>
    <submittedName>
        <fullName evidence="2">Uma2 family endonuclease</fullName>
    </submittedName>
</protein>
<name>A0A839E4L7_9PSEU</name>
<dbReference type="CDD" id="cd06260">
    <property type="entry name" value="DUF820-like"/>
    <property type="match status" value="1"/>
</dbReference>
<reference evidence="2 3" key="1">
    <citation type="submission" date="2020-07" db="EMBL/GenBank/DDBJ databases">
        <title>Sequencing the genomes of 1000 actinobacteria strains.</title>
        <authorList>
            <person name="Klenk H.-P."/>
        </authorList>
    </citation>
    <scope>NUCLEOTIDE SEQUENCE [LARGE SCALE GENOMIC DNA]</scope>
    <source>
        <strain evidence="2 3">DSM 45975</strain>
    </source>
</reference>
<organism evidence="2 3">
    <name type="scientific">Halosaccharopolyspora lacisalsi</name>
    <dbReference type="NCBI Taxonomy" id="1000566"/>
    <lineage>
        <taxon>Bacteria</taxon>
        <taxon>Bacillati</taxon>
        <taxon>Actinomycetota</taxon>
        <taxon>Actinomycetes</taxon>
        <taxon>Pseudonocardiales</taxon>
        <taxon>Pseudonocardiaceae</taxon>
        <taxon>Halosaccharopolyspora</taxon>
    </lineage>
</organism>
<dbReference type="Proteomes" id="UP000569329">
    <property type="component" value="Unassembled WGS sequence"/>
</dbReference>
<evidence type="ECO:0000313" key="3">
    <source>
        <dbReference type="Proteomes" id="UP000569329"/>
    </source>
</evidence>
<accession>A0A839E4L7</accession>
<dbReference type="GO" id="GO:0004519">
    <property type="term" value="F:endonuclease activity"/>
    <property type="evidence" value="ECO:0007669"/>
    <property type="project" value="UniProtKB-KW"/>
</dbReference>
<dbReference type="RefSeq" id="WP_235987577.1">
    <property type="nucleotide sequence ID" value="NZ_JACGWZ010000006.1"/>
</dbReference>
<comment type="caution">
    <text evidence="2">The sequence shown here is derived from an EMBL/GenBank/DDBJ whole genome shotgun (WGS) entry which is preliminary data.</text>
</comment>
<dbReference type="Gene3D" id="3.90.1570.10">
    <property type="entry name" value="tt1808, chain A"/>
    <property type="match status" value="1"/>
</dbReference>
<keyword evidence="3" id="KW-1185">Reference proteome</keyword>
<dbReference type="InterPro" id="IPR011335">
    <property type="entry name" value="Restrct_endonuc-II-like"/>
</dbReference>
<keyword evidence="2" id="KW-0378">Hydrolase</keyword>
<dbReference type="SUPFAM" id="SSF52980">
    <property type="entry name" value="Restriction endonuclease-like"/>
    <property type="match status" value="1"/>
</dbReference>
<dbReference type="InterPro" id="IPR008538">
    <property type="entry name" value="Uma2"/>
</dbReference>
<keyword evidence="2" id="KW-0255">Endonuclease</keyword>